<sequence>MKKIADIQILEKLEVIENLMKSYKSFQVVRMAIDSGLFDWLEKTGRRTRKEIFLGVKLLSRADVPSAYGVSKLHLRQKEGLSPAQ</sequence>
<evidence type="ECO:0000313" key="1">
    <source>
        <dbReference type="EMBL" id="SPF31909.1"/>
    </source>
</evidence>
<evidence type="ECO:0000313" key="2">
    <source>
        <dbReference type="Proteomes" id="UP000238916"/>
    </source>
</evidence>
<dbReference type="Proteomes" id="UP000238916">
    <property type="component" value="Unassembled WGS sequence"/>
</dbReference>
<dbReference type="EMBL" id="OMOF01000013">
    <property type="protein sequence ID" value="SPF31909.1"/>
    <property type="molecule type" value="Genomic_DNA"/>
</dbReference>
<dbReference type="AlphaFoldDB" id="A0A2U3JX31"/>
<gene>
    <name evidence="1" type="ORF">SBF1_110035</name>
</gene>
<organism evidence="1 2">
    <name type="scientific">Candidatus Desulfosporosinus infrequens</name>
    <dbReference type="NCBI Taxonomy" id="2043169"/>
    <lineage>
        <taxon>Bacteria</taxon>
        <taxon>Bacillati</taxon>
        <taxon>Bacillota</taxon>
        <taxon>Clostridia</taxon>
        <taxon>Eubacteriales</taxon>
        <taxon>Desulfitobacteriaceae</taxon>
        <taxon>Desulfosporosinus</taxon>
    </lineage>
</organism>
<dbReference type="OrthoDB" id="9816309at2"/>
<accession>A0A2U3JX31</accession>
<protein>
    <submittedName>
        <fullName evidence="1">Uncharacterized protein</fullName>
    </submittedName>
</protein>
<proteinExistence type="predicted"/>
<name>A0A2U3JX31_9FIRM</name>
<reference evidence="2" key="1">
    <citation type="submission" date="2018-02" db="EMBL/GenBank/DDBJ databases">
        <authorList>
            <person name="Hausmann B."/>
        </authorList>
    </citation>
    <scope>NUCLEOTIDE SEQUENCE [LARGE SCALE GENOMIC DNA]</scope>
    <source>
        <strain evidence="2">Peat soil MAG SbF1</strain>
    </source>
</reference>